<proteinExistence type="predicted"/>
<organism evidence="1 2">
    <name type="scientific">Vanilla planifolia</name>
    <name type="common">Vanilla</name>
    <dbReference type="NCBI Taxonomy" id="51239"/>
    <lineage>
        <taxon>Eukaryota</taxon>
        <taxon>Viridiplantae</taxon>
        <taxon>Streptophyta</taxon>
        <taxon>Embryophyta</taxon>
        <taxon>Tracheophyta</taxon>
        <taxon>Spermatophyta</taxon>
        <taxon>Magnoliopsida</taxon>
        <taxon>Liliopsida</taxon>
        <taxon>Asparagales</taxon>
        <taxon>Orchidaceae</taxon>
        <taxon>Vanilloideae</taxon>
        <taxon>Vanilleae</taxon>
        <taxon>Vanilla</taxon>
    </lineage>
</organism>
<dbReference type="PANTHER" id="PTHR33739">
    <property type="entry name" value="OS07G0681500 PROTEIN"/>
    <property type="match status" value="1"/>
</dbReference>
<name>A0A835R5G6_VANPL</name>
<dbReference type="Proteomes" id="UP000636800">
    <property type="component" value="Chromosome 5"/>
</dbReference>
<dbReference type="PANTHER" id="PTHR33739:SF5">
    <property type="entry name" value="MEDIATOR OF RNA POLYMERASE II TRANSCRIPTION SUBUNIT 33A"/>
    <property type="match status" value="1"/>
</dbReference>
<evidence type="ECO:0000313" key="2">
    <source>
        <dbReference type="Proteomes" id="UP000636800"/>
    </source>
</evidence>
<dbReference type="EMBL" id="JADCNL010000005">
    <property type="protein sequence ID" value="KAG0480467.1"/>
    <property type="molecule type" value="Genomic_DNA"/>
</dbReference>
<dbReference type="GO" id="GO:0016592">
    <property type="term" value="C:mediator complex"/>
    <property type="evidence" value="ECO:0007669"/>
    <property type="project" value="InterPro"/>
</dbReference>
<protein>
    <recommendedName>
        <fullName evidence="3">Mediator of RNA polymerase II transcription subunit 33A</fullName>
    </recommendedName>
</protein>
<dbReference type="GO" id="GO:2000762">
    <property type="term" value="P:regulation of phenylpropanoid metabolic process"/>
    <property type="evidence" value="ECO:0007669"/>
    <property type="project" value="InterPro"/>
</dbReference>
<dbReference type="OrthoDB" id="2015129at2759"/>
<dbReference type="InterPro" id="IPR039638">
    <property type="entry name" value="MED33A/B"/>
</dbReference>
<comment type="caution">
    <text evidence="1">The sequence shown here is derived from an EMBL/GenBank/DDBJ whole genome shotgun (WGS) entry which is preliminary data.</text>
</comment>
<gene>
    <name evidence="1" type="ORF">HPP92_011325</name>
</gene>
<reference evidence="1 2" key="1">
    <citation type="journal article" date="2020" name="Nat. Food">
        <title>A phased Vanilla planifolia genome enables genetic improvement of flavour and production.</title>
        <authorList>
            <person name="Hasing T."/>
            <person name="Tang H."/>
            <person name="Brym M."/>
            <person name="Khazi F."/>
            <person name="Huang T."/>
            <person name="Chambers A.H."/>
        </authorList>
    </citation>
    <scope>NUCLEOTIDE SEQUENCE [LARGE SCALE GENOMIC DNA]</scope>
    <source>
        <tissue evidence="1">Leaf</tissue>
    </source>
</reference>
<dbReference type="AlphaFoldDB" id="A0A835R5G6"/>
<accession>A0A835R5G6</accession>
<sequence length="404" mass="43661">MHFLMHLKLDGQISKSPLIGDHLLSVCACCLQTPQHSEIFIAPGFMTDSCGQCHGANSSIWIPIDLYLEDCIDGAVAATNAIEILSGLVKILQAVNGTTWHDAFLGLWMASLRLVQRERDPHEGPVPRLDSRLCILLSITTLAVANIIEEEEAKLVNEVEQSNQSQEKRGGKRRKDLLSCLQILGDYESLLVPPPSVISAANQAATKAMIFVSGLPIGSGYLESTNINCNSINCSGNLWHLIIEACISRKLVDTSAYFWPGYAGEKMKPIPHTVPGQVPGWSALMKGAPLTPPLLTALSRSSASSLAELEKIYEVAINGSDDDKVSAASILCSASLIRGWNIQNHAVRFVLKLLSPPAPVDHSGTDSHLISHGPVMNAVLTGLSSVDCVQVSLFMVWFQSSQLH</sequence>
<evidence type="ECO:0000313" key="1">
    <source>
        <dbReference type="EMBL" id="KAG0480467.1"/>
    </source>
</evidence>
<evidence type="ECO:0008006" key="3">
    <source>
        <dbReference type="Google" id="ProtNLM"/>
    </source>
</evidence>
<keyword evidence="2" id="KW-1185">Reference proteome</keyword>